<dbReference type="GO" id="GO:0016757">
    <property type="term" value="F:glycosyltransferase activity"/>
    <property type="evidence" value="ECO:0007669"/>
    <property type="project" value="UniProtKB-KW"/>
</dbReference>
<keyword evidence="4 7" id="KW-0812">Transmembrane</keyword>
<dbReference type="PATRIC" id="fig|452652.3.peg.2626"/>
<dbReference type="HOGENOM" id="CLU_023978_3_1_11"/>
<evidence type="ECO:0000256" key="1">
    <source>
        <dbReference type="ARBA" id="ARBA00004141"/>
    </source>
</evidence>
<feature type="transmembrane region" description="Helical" evidence="7">
    <location>
        <begin position="412"/>
        <end position="433"/>
    </location>
</feature>
<evidence type="ECO:0000256" key="5">
    <source>
        <dbReference type="ARBA" id="ARBA00022989"/>
    </source>
</evidence>
<dbReference type="KEGG" id="ksk:KSE_26200"/>
<feature type="transmembrane region" description="Helical" evidence="7">
    <location>
        <begin position="12"/>
        <end position="32"/>
    </location>
</feature>
<dbReference type="InterPro" id="IPR050321">
    <property type="entry name" value="Glycosyltr_2/OpgH_subfam"/>
</dbReference>
<evidence type="ECO:0000256" key="3">
    <source>
        <dbReference type="ARBA" id="ARBA00022679"/>
    </source>
</evidence>
<feature type="transmembrane region" description="Helical" evidence="7">
    <location>
        <begin position="376"/>
        <end position="400"/>
    </location>
</feature>
<proteinExistence type="predicted"/>
<protein>
    <recommendedName>
        <fullName evidence="10">Glycosyltransferase</fullName>
    </recommendedName>
</protein>
<keyword evidence="9" id="KW-1185">Reference proteome</keyword>
<sequence>MDLFFLRIAPVLSALVLAYMVLVLGRYLLYWAGSASAMRRGRGIPPGDPDALDWHLVVPCRDEQTVIGRTIAELRWAAPQAHLWVVDDASEDLTGEIVAAAAGRDPMVHPVRRRRPDARIGKGAALNAAYRAVGAWLPPGTDRSRVVLGVIDADGRLEPGALGHVANARAMGRPDTAAVQIGVVMRNADVRVPLPGRGRAANAFARLLARMQDVEFLAANTGMQLLRRRTGSVGLGGNGQFVRLSALDALAAGVDGCEGRPWPQRGLIEDYESSLELGLAGFRLTHVPEARVSQEALVSGRRFLTQRTRWSQGTLQCLRYVPRVMRSPHYGWGGRAEVLYTCLQPVVAVALVVLTPLAAGIALAGEAFYPADSAAFWARFGLLALAAFALGALPMAAWGVGYRRREYPGLRWAVGLLWGLALWLYTYHLFLVAPRAVWRELRGRTGWAKTRRNAELTVAGAPTALEV</sequence>
<comment type="subcellular location">
    <subcellularLocation>
        <location evidence="1">Membrane</location>
        <topology evidence="1">Multi-pass membrane protein</topology>
    </subcellularLocation>
</comment>
<dbReference type="SUPFAM" id="SSF53448">
    <property type="entry name" value="Nucleotide-diphospho-sugar transferases"/>
    <property type="match status" value="1"/>
</dbReference>
<keyword evidence="3" id="KW-0808">Transferase</keyword>
<evidence type="ECO:0008006" key="10">
    <source>
        <dbReference type="Google" id="ProtNLM"/>
    </source>
</evidence>
<evidence type="ECO:0000256" key="4">
    <source>
        <dbReference type="ARBA" id="ARBA00022692"/>
    </source>
</evidence>
<dbReference type="Gene3D" id="3.90.550.10">
    <property type="entry name" value="Spore Coat Polysaccharide Biosynthesis Protein SpsA, Chain A"/>
    <property type="match status" value="1"/>
</dbReference>
<evidence type="ECO:0000313" key="8">
    <source>
        <dbReference type="EMBL" id="BAJ28432.1"/>
    </source>
</evidence>
<organism evidence="8 9">
    <name type="scientific">Kitasatospora setae (strain ATCC 33774 / DSM 43861 / JCM 3304 / KCC A-0304 / NBRC 14216 / KM-6054)</name>
    <name type="common">Streptomyces setae</name>
    <dbReference type="NCBI Taxonomy" id="452652"/>
    <lineage>
        <taxon>Bacteria</taxon>
        <taxon>Bacillati</taxon>
        <taxon>Actinomycetota</taxon>
        <taxon>Actinomycetes</taxon>
        <taxon>Kitasatosporales</taxon>
        <taxon>Streptomycetaceae</taxon>
        <taxon>Kitasatospora</taxon>
    </lineage>
</organism>
<accession>E4NB51</accession>
<dbReference type="PANTHER" id="PTHR43867">
    <property type="entry name" value="CELLULOSE SYNTHASE CATALYTIC SUBUNIT A [UDP-FORMING]"/>
    <property type="match status" value="1"/>
</dbReference>
<dbReference type="Proteomes" id="UP000007076">
    <property type="component" value="Chromosome"/>
</dbReference>
<keyword evidence="5 7" id="KW-1133">Transmembrane helix</keyword>
<reference evidence="8 9" key="1">
    <citation type="journal article" date="2010" name="DNA Res.">
        <title>Genome sequence of Kitasatospora setae NBRC 14216T: an evolutionary snapshot of the family Streptomycetaceae.</title>
        <authorList>
            <person name="Ichikawa N."/>
            <person name="Oguchi A."/>
            <person name="Ikeda H."/>
            <person name="Ishikawa J."/>
            <person name="Kitani S."/>
            <person name="Watanabe Y."/>
            <person name="Nakamura S."/>
            <person name="Katano Y."/>
            <person name="Kishi E."/>
            <person name="Sasagawa M."/>
            <person name="Ankai A."/>
            <person name="Fukui S."/>
            <person name="Hashimoto Y."/>
            <person name="Kamata S."/>
            <person name="Otoguro M."/>
            <person name="Tanikawa S."/>
            <person name="Nihira T."/>
            <person name="Horinouchi S."/>
            <person name="Ohnishi Y."/>
            <person name="Hayakawa M."/>
            <person name="Kuzuyama T."/>
            <person name="Arisawa A."/>
            <person name="Nomoto F."/>
            <person name="Miura H."/>
            <person name="Takahashi Y."/>
            <person name="Fujita N."/>
        </authorList>
    </citation>
    <scope>NUCLEOTIDE SEQUENCE [LARGE SCALE GENOMIC DNA]</scope>
    <source>
        <strain evidence="9">ATCC 33774 / DSM 43861 / JCM 3304 / KCC A-0304 / NBRC 14216 / KM-6054</strain>
    </source>
</reference>
<dbReference type="InterPro" id="IPR029044">
    <property type="entry name" value="Nucleotide-diphossugar_trans"/>
</dbReference>
<gene>
    <name evidence="8" type="ordered locus">KSE_26200</name>
</gene>
<keyword evidence="6 7" id="KW-0472">Membrane</keyword>
<dbReference type="STRING" id="452652.KSE_26200"/>
<keyword evidence="2" id="KW-0328">Glycosyltransferase</keyword>
<evidence type="ECO:0000256" key="2">
    <source>
        <dbReference type="ARBA" id="ARBA00022676"/>
    </source>
</evidence>
<dbReference type="eggNOG" id="COG1215">
    <property type="taxonomic scope" value="Bacteria"/>
</dbReference>
<dbReference type="Pfam" id="PF13641">
    <property type="entry name" value="Glyco_tranf_2_3"/>
    <property type="match status" value="1"/>
</dbReference>
<dbReference type="AlphaFoldDB" id="E4NB51"/>
<evidence type="ECO:0000256" key="7">
    <source>
        <dbReference type="SAM" id="Phobius"/>
    </source>
</evidence>
<evidence type="ECO:0000313" key="9">
    <source>
        <dbReference type="Proteomes" id="UP000007076"/>
    </source>
</evidence>
<dbReference type="EMBL" id="AP010968">
    <property type="protein sequence ID" value="BAJ28432.1"/>
    <property type="molecule type" value="Genomic_DNA"/>
</dbReference>
<name>E4NB51_KITSK</name>
<evidence type="ECO:0000256" key="6">
    <source>
        <dbReference type="ARBA" id="ARBA00023136"/>
    </source>
</evidence>
<dbReference type="CAZy" id="GT2">
    <property type="family name" value="Glycosyltransferase Family 2"/>
</dbReference>
<feature type="transmembrane region" description="Helical" evidence="7">
    <location>
        <begin position="338"/>
        <end position="364"/>
    </location>
</feature>
<dbReference type="GO" id="GO:0016020">
    <property type="term" value="C:membrane"/>
    <property type="evidence" value="ECO:0007669"/>
    <property type="project" value="UniProtKB-SubCell"/>
</dbReference>
<dbReference type="PANTHER" id="PTHR43867:SF2">
    <property type="entry name" value="CELLULOSE SYNTHASE CATALYTIC SUBUNIT A [UDP-FORMING]"/>
    <property type="match status" value="1"/>
</dbReference>
<dbReference type="RefSeq" id="WP_014135746.1">
    <property type="nucleotide sequence ID" value="NC_016109.1"/>
</dbReference>